<protein>
    <submittedName>
        <fullName evidence="4">Starvation-inducible DNA-binding protein</fullName>
    </submittedName>
</protein>
<gene>
    <name evidence="4" type="ORF">SAMN05421806_101432</name>
</gene>
<dbReference type="InterPro" id="IPR009078">
    <property type="entry name" value="Ferritin-like_SF"/>
</dbReference>
<dbReference type="Pfam" id="PF00210">
    <property type="entry name" value="Ferritin"/>
    <property type="match status" value="1"/>
</dbReference>
<dbReference type="PANTHER" id="PTHR42932:SF2">
    <property type="entry name" value="DNA PROTECTION DURING STARVATION PROTEIN 1"/>
    <property type="match status" value="1"/>
</dbReference>
<dbReference type="RefSeq" id="WP_093606902.1">
    <property type="nucleotide sequence ID" value="NZ_FNFF01000001.1"/>
</dbReference>
<feature type="domain" description="Ferritin/DPS" evidence="3">
    <location>
        <begin position="19"/>
        <end position="153"/>
    </location>
</feature>
<evidence type="ECO:0000259" key="3">
    <source>
        <dbReference type="Pfam" id="PF00210"/>
    </source>
</evidence>
<dbReference type="SUPFAM" id="SSF47240">
    <property type="entry name" value="Ferritin-like"/>
    <property type="match status" value="1"/>
</dbReference>
<evidence type="ECO:0000256" key="1">
    <source>
        <dbReference type="ARBA" id="ARBA00009497"/>
    </source>
</evidence>
<dbReference type="AlphaFoldDB" id="A0A1G8TSE6"/>
<sequence>MTAVHTQVPEAAVKATAEVLQGALVDLLDLSLIAKQAHWNILGPRFRSIHLQLDEVVATARSYADTIAERSATIGVPPDGRAATLARQTRLAQPPEGWLKDDAVVELLVEALAGTIRRMHERIHTTGETDLVSQDVLLGLTAQLEKHHWMFQAEQPTPR</sequence>
<dbReference type="GO" id="GO:0003677">
    <property type="term" value="F:DNA binding"/>
    <property type="evidence" value="ECO:0007669"/>
    <property type="project" value="UniProtKB-KW"/>
</dbReference>
<dbReference type="PANTHER" id="PTHR42932">
    <property type="entry name" value="GENERAL STRESS PROTEIN 20U"/>
    <property type="match status" value="1"/>
</dbReference>
<name>A0A1G8TSE6_9ACTN</name>
<dbReference type="EMBL" id="FNFF01000001">
    <property type="protein sequence ID" value="SDJ44516.1"/>
    <property type="molecule type" value="Genomic_DNA"/>
</dbReference>
<dbReference type="Proteomes" id="UP000199155">
    <property type="component" value="Unassembled WGS sequence"/>
</dbReference>
<dbReference type="Gene3D" id="1.20.1260.10">
    <property type="match status" value="1"/>
</dbReference>
<dbReference type="PIRSF" id="PIRSF005900">
    <property type="entry name" value="Dps"/>
    <property type="match status" value="1"/>
</dbReference>
<dbReference type="InterPro" id="IPR008331">
    <property type="entry name" value="Ferritin_DPS_dom"/>
</dbReference>
<dbReference type="PRINTS" id="PR01346">
    <property type="entry name" value="HELNAPAPROT"/>
</dbReference>
<evidence type="ECO:0000256" key="2">
    <source>
        <dbReference type="RuleBase" id="RU003875"/>
    </source>
</evidence>
<evidence type="ECO:0000313" key="4">
    <source>
        <dbReference type="EMBL" id="SDJ44516.1"/>
    </source>
</evidence>
<organism evidence="4 5">
    <name type="scientific">Streptomyces indicus</name>
    <dbReference type="NCBI Taxonomy" id="417292"/>
    <lineage>
        <taxon>Bacteria</taxon>
        <taxon>Bacillati</taxon>
        <taxon>Actinomycetota</taxon>
        <taxon>Actinomycetes</taxon>
        <taxon>Kitasatosporales</taxon>
        <taxon>Streptomycetaceae</taxon>
        <taxon>Streptomyces</taxon>
    </lineage>
</organism>
<evidence type="ECO:0000313" key="5">
    <source>
        <dbReference type="Proteomes" id="UP000199155"/>
    </source>
</evidence>
<keyword evidence="4" id="KW-0238">DNA-binding</keyword>
<reference evidence="4 5" key="1">
    <citation type="submission" date="2016-10" db="EMBL/GenBank/DDBJ databases">
        <authorList>
            <person name="de Groot N.N."/>
        </authorList>
    </citation>
    <scope>NUCLEOTIDE SEQUENCE [LARGE SCALE GENOMIC DNA]</scope>
    <source>
        <strain evidence="4 5">CGMCC 4.5727</strain>
    </source>
</reference>
<dbReference type="InterPro" id="IPR012347">
    <property type="entry name" value="Ferritin-like"/>
</dbReference>
<keyword evidence="5" id="KW-1185">Reference proteome</keyword>
<dbReference type="CDD" id="cd01043">
    <property type="entry name" value="DPS"/>
    <property type="match status" value="1"/>
</dbReference>
<comment type="similarity">
    <text evidence="1 2">Belongs to the Dps family.</text>
</comment>
<proteinExistence type="inferred from homology"/>
<accession>A0A1G8TSE6</accession>
<dbReference type="GO" id="GO:0008199">
    <property type="term" value="F:ferric iron binding"/>
    <property type="evidence" value="ECO:0007669"/>
    <property type="project" value="InterPro"/>
</dbReference>
<dbReference type="InterPro" id="IPR002177">
    <property type="entry name" value="DPS_DNA-bd"/>
</dbReference>
<dbReference type="STRING" id="417292.SAMN05421806_101432"/>
<dbReference type="OrthoDB" id="9797687at2"/>